<accession>A0A7Z7HT98</accession>
<feature type="transmembrane region" description="Helical" evidence="1">
    <location>
        <begin position="29"/>
        <end position="52"/>
    </location>
</feature>
<evidence type="ECO:0008006" key="4">
    <source>
        <dbReference type="Google" id="ProtNLM"/>
    </source>
</evidence>
<protein>
    <recommendedName>
        <fullName evidence="4">Nicotinamide riboside transporter PnuC</fullName>
    </recommendedName>
</protein>
<reference evidence="2" key="1">
    <citation type="submission" date="2017-03" db="EMBL/GenBank/DDBJ databases">
        <authorList>
            <consortium name="AG Boll"/>
        </authorList>
    </citation>
    <scope>NUCLEOTIDE SEQUENCE [LARGE SCALE GENOMIC DNA]</scope>
    <source>
        <strain evidence="2">Chol</strain>
    </source>
</reference>
<keyword evidence="1" id="KW-0812">Transmembrane</keyword>
<gene>
    <name evidence="2" type="ORF">SDENCHOL_PA10013</name>
</gene>
<sequence length="82" mass="8849">MIDFLEWAGSLSGLLGAFLLATHTRVSRYGWLAFLAANLAMIGFAFGIARYGLLVQQLGFMATSLLGIHRAGFALPFARSRG</sequence>
<evidence type="ECO:0000256" key="1">
    <source>
        <dbReference type="SAM" id="Phobius"/>
    </source>
</evidence>
<keyword evidence="1" id="KW-0472">Membrane</keyword>
<keyword evidence="3" id="KW-1185">Reference proteome</keyword>
<dbReference type="AlphaFoldDB" id="A0A7Z7HT98"/>
<keyword evidence="1" id="KW-1133">Transmembrane helix</keyword>
<dbReference type="RefSeq" id="WP_154717469.1">
    <property type="nucleotide sequence ID" value="NZ_LT837804.1"/>
</dbReference>
<keyword evidence="2" id="KW-0614">Plasmid</keyword>
<evidence type="ECO:0000313" key="2">
    <source>
        <dbReference type="EMBL" id="SMB33109.1"/>
    </source>
</evidence>
<organism evidence="2 3">
    <name type="scientific">Sterolibacterium denitrificans</name>
    <dbReference type="NCBI Taxonomy" id="157592"/>
    <lineage>
        <taxon>Bacteria</taxon>
        <taxon>Pseudomonadati</taxon>
        <taxon>Pseudomonadota</taxon>
        <taxon>Betaproteobacteria</taxon>
        <taxon>Nitrosomonadales</taxon>
        <taxon>Sterolibacteriaceae</taxon>
        <taxon>Sterolibacterium</taxon>
    </lineage>
</organism>
<geneLocation type="plasmid" evidence="2 3">
    <name>SDENCHOLpa</name>
</geneLocation>
<name>A0A7Z7HT98_9PROT</name>
<dbReference type="Proteomes" id="UP000242886">
    <property type="component" value="Plasmid SDENCHOLpa"/>
</dbReference>
<proteinExistence type="predicted"/>
<dbReference type="EMBL" id="LT837804">
    <property type="protein sequence ID" value="SMB33109.1"/>
    <property type="molecule type" value="Genomic_DNA"/>
</dbReference>
<evidence type="ECO:0000313" key="3">
    <source>
        <dbReference type="Proteomes" id="UP000242886"/>
    </source>
</evidence>
<feature type="transmembrane region" description="Helical" evidence="1">
    <location>
        <begin position="6"/>
        <end position="22"/>
    </location>
</feature>